<gene>
    <name evidence="1" type="ORF">S01H1_60744</name>
</gene>
<accession>X0WEV1</accession>
<dbReference type="AlphaFoldDB" id="X0WEV1"/>
<feature type="non-terminal residue" evidence="1">
    <location>
        <position position="1"/>
    </location>
</feature>
<protein>
    <submittedName>
        <fullName evidence="1">Uncharacterized protein</fullName>
    </submittedName>
</protein>
<reference evidence="1" key="1">
    <citation type="journal article" date="2014" name="Front. Microbiol.">
        <title>High frequency of phylogenetically diverse reductive dehalogenase-homologous genes in deep subseafloor sedimentary metagenomes.</title>
        <authorList>
            <person name="Kawai M."/>
            <person name="Futagami T."/>
            <person name="Toyoda A."/>
            <person name="Takaki Y."/>
            <person name="Nishi S."/>
            <person name="Hori S."/>
            <person name="Arai W."/>
            <person name="Tsubouchi T."/>
            <person name="Morono Y."/>
            <person name="Uchiyama I."/>
            <person name="Ito T."/>
            <person name="Fujiyama A."/>
            <person name="Inagaki F."/>
            <person name="Takami H."/>
        </authorList>
    </citation>
    <scope>NUCLEOTIDE SEQUENCE</scope>
    <source>
        <strain evidence="1">Expedition CK06-06</strain>
    </source>
</reference>
<sequence length="143" mass="16745">DSTVHIIRSLLGEKTSVSAQANIGSHFSQRREIYRYPNKVGEVNAIILRLESPTTNINNLPDRLKKRRRYLLNMLDCHLQMDRTDYIASIERLLSGKQYGVLLWSDPWLVMKRGAVNKRSKPVQEIEQKLNQLRKKWKMKNGE</sequence>
<organism evidence="1">
    <name type="scientific">marine sediment metagenome</name>
    <dbReference type="NCBI Taxonomy" id="412755"/>
    <lineage>
        <taxon>unclassified sequences</taxon>
        <taxon>metagenomes</taxon>
        <taxon>ecological metagenomes</taxon>
    </lineage>
</organism>
<evidence type="ECO:0000313" key="1">
    <source>
        <dbReference type="EMBL" id="GAG23033.1"/>
    </source>
</evidence>
<name>X0WEV1_9ZZZZ</name>
<dbReference type="EMBL" id="BARS01039795">
    <property type="protein sequence ID" value="GAG23033.1"/>
    <property type="molecule type" value="Genomic_DNA"/>
</dbReference>
<proteinExistence type="predicted"/>
<comment type="caution">
    <text evidence="1">The sequence shown here is derived from an EMBL/GenBank/DDBJ whole genome shotgun (WGS) entry which is preliminary data.</text>
</comment>